<name>A0A0R2KIW3_9LACO</name>
<dbReference type="InterPro" id="IPR032083">
    <property type="entry name" value="DUF4811"/>
</dbReference>
<protein>
    <recommendedName>
        <fullName evidence="4">DUF4811 domain-containing protein</fullName>
    </recommendedName>
</protein>
<comment type="caution">
    <text evidence="2">The sequence shown here is derived from an EMBL/GenBank/DDBJ whole genome shotgun (WGS) entry which is preliminary data.</text>
</comment>
<dbReference type="Pfam" id="PF16069">
    <property type="entry name" value="DUF4811"/>
    <property type="match status" value="1"/>
</dbReference>
<proteinExistence type="predicted"/>
<keyword evidence="1" id="KW-0812">Transmembrane</keyword>
<dbReference type="eggNOG" id="ENOG5032RPZ">
    <property type="taxonomic scope" value="Bacteria"/>
</dbReference>
<keyword evidence="3" id="KW-1185">Reference proteome</keyword>
<evidence type="ECO:0000313" key="2">
    <source>
        <dbReference type="EMBL" id="KRN89288.1"/>
    </source>
</evidence>
<sequence length="231" mass="26640">MLILLLVFVVLFFLFMVLPFWKARYFKATIALIGAIICGGMLVANDSYHYQMKVASTTTTQTMHSTLPKMNALMYQPLGNGSEKIYLYKTKPSQKKPTACKTDHLITKVKRTTAKKATVTITEENYVYKNSFSKFMFGLLNNNHILKERRYTFNLPKDWMVLSTQQAKKLQSIMKDPKVQLNMQTKVKQIVGQRVAQSVKENRMLSPQDQQNLLKKVQKEVLADFIKSNLK</sequence>
<dbReference type="STRING" id="1122146.IV53_GL000004"/>
<evidence type="ECO:0000256" key="1">
    <source>
        <dbReference type="SAM" id="Phobius"/>
    </source>
</evidence>
<dbReference type="PATRIC" id="fig|1122146.4.peg.6"/>
<reference evidence="2 3" key="1">
    <citation type="journal article" date="2015" name="Genome Announc.">
        <title>Expanding the biotechnology potential of lactobacilli through comparative genomics of 213 strains and associated genera.</title>
        <authorList>
            <person name="Sun Z."/>
            <person name="Harris H.M."/>
            <person name="McCann A."/>
            <person name="Guo C."/>
            <person name="Argimon S."/>
            <person name="Zhang W."/>
            <person name="Yang X."/>
            <person name="Jeffery I.B."/>
            <person name="Cooney J.C."/>
            <person name="Kagawa T.F."/>
            <person name="Liu W."/>
            <person name="Song Y."/>
            <person name="Salvetti E."/>
            <person name="Wrobel A."/>
            <person name="Rasinkangas P."/>
            <person name="Parkhill J."/>
            <person name="Rea M.C."/>
            <person name="O'Sullivan O."/>
            <person name="Ritari J."/>
            <person name="Douillard F.P."/>
            <person name="Paul Ross R."/>
            <person name="Yang R."/>
            <person name="Briner A.E."/>
            <person name="Felis G.E."/>
            <person name="de Vos W.M."/>
            <person name="Barrangou R."/>
            <person name="Klaenhammer T.R."/>
            <person name="Caufield P.W."/>
            <person name="Cui Y."/>
            <person name="Zhang H."/>
            <person name="O'Toole P.W."/>
        </authorList>
    </citation>
    <scope>NUCLEOTIDE SEQUENCE [LARGE SCALE GENOMIC DNA]</scope>
    <source>
        <strain evidence="2 3">DSM 22408</strain>
    </source>
</reference>
<keyword evidence="1" id="KW-1133">Transmembrane helix</keyword>
<dbReference type="EMBL" id="JQBZ01000016">
    <property type="protein sequence ID" value="KRN89288.1"/>
    <property type="molecule type" value="Genomic_DNA"/>
</dbReference>
<feature type="transmembrane region" description="Helical" evidence="1">
    <location>
        <begin position="29"/>
        <end position="48"/>
    </location>
</feature>
<dbReference type="AlphaFoldDB" id="A0A0R2KIW3"/>
<gene>
    <name evidence="2" type="ORF">IV53_GL000004</name>
</gene>
<accession>A0A0R2KIW3</accession>
<organism evidence="2 3">
    <name type="scientific">Ligilactobacillus ceti DSM 22408</name>
    <dbReference type="NCBI Taxonomy" id="1122146"/>
    <lineage>
        <taxon>Bacteria</taxon>
        <taxon>Bacillati</taxon>
        <taxon>Bacillota</taxon>
        <taxon>Bacilli</taxon>
        <taxon>Lactobacillales</taxon>
        <taxon>Lactobacillaceae</taxon>
        <taxon>Ligilactobacillus</taxon>
    </lineage>
</organism>
<dbReference type="Proteomes" id="UP000051500">
    <property type="component" value="Unassembled WGS sequence"/>
</dbReference>
<evidence type="ECO:0008006" key="4">
    <source>
        <dbReference type="Google" id="ProtNLM"/>
    </source>
</evidence>
<keyword evidence="1" id="KW-0472">Membrane</keyword>
<evidence type="ECO:0000313" key="3">
    <source>
        <dbReference type="Proteomes" id="UP000051500"/>
    </source>
</evidence>